<dbReference type="Proteomes" id="UP000635828">
    <property type="component" value="Unassembled WGS sequence"/>
</dbReference>
<protein>
    <submittedName>
        <fullName evidence="2">HD domain-containing protein</fullName>
    </submittedName>
</protein>
<dbReference type="Pfam" id="PF01966">
    <property type="entry name" value="HD"/>
    <property type="match status" value="1"/>
</dbReference>
<gene>
    <name evidence="2" type="ORF">H8S22_12680</name>
</gene>
<accession>A0ABR7FUC8</accession>
<proteinExistence type="predicted"/>
<sequence length="163" mass="18914">MKISDVMTKMIEYYQGDSKRVQHFMKVYAYAKAIGEQEELEPELQEILEIAAVTHDIGIKKSEEKYNSSSGKYQEIEGPDEARKLLGEFGLKNETMDRICYLIGHHHTYSRIDGIDYQILVEADFLVNLEEDKSGMKAAHNVKKKIFVTKTGIHYLENLFFER</sequence>
<dbReference type="InterPro" id="IPR006674">
    <property type="entry name" value="HD_domain"/>
</dbReference>
<evidence type="ECO:0000313" key="2">
    <source>
        <dbReference type="EMBL" id="MBC5678423.1"/>
    </source>
</evidence>
<name>A0ABR7FUC8_9FIRM</name>
<dbReference type="SUPFAM" id="SSF109604">
    <property type="entry name" value="HD-domain/PDEase-like"/>
    <property type="match status" value="1"/>
</dbReference>
<reference evidence="2 3" key="1">
    <citation type="submission" date="2020-08" db="EMBL/GenBank/DDBJ databases">
        <title>Genome public.</title>
        <authorList>
            <person name="Liu C."/>
            <person name="Sun Q."/>
        </authorList>
    </citation>
    <scope>NUCLEOTIDE SEQUENCE [LARGE SCALE GENOMIC DNA]</scope>
    <source>
        <strain evidence="2 3">NSJ-7</strain>
    </source>
</reference>
<dbReference type="Gene3D" id="1.10.3210.10">
    <property type="entry name" value="Hypothetical protein af1432"/>
    <property type="match status" value="1"/>
</dbReference>
<evidence type="ECO:0000259" key="1">
    <source>
        <dbReference type="Pfam" id="PF01966"/>
    </source>
</evidence>
<dbReference type="RefSeq" id="WP_024728642.1">
    <property type="nucleotide sequence ID" value="NZ_JACOOS010000016.1"/>
</dbReference>
<evidence type="ECO:0000313" key="3">
    <source>
        <dbReference type="Proteomes" id="UP000635828"/>
    </source>
</evidence>
<dbReference type="EMBL" id="JACOOS010000016">
    <property type="protein sequence ID" value="MBC5678423.1"/>
    <property type="molecule type" value="Genomic_DNA"/>
</dbReference>
<keyword evidence="3" id="KW-1185">Reference proteome</keyword>
<feature type="domain" description="HD" evidence="1">
    <location>
        <begin position="20"/>
        <end position="113"/>
    </location>
</feature>
<comment type="caution">
    <text evidence="2">The sequence shown here is derived from an EMBL/GenBank/DDBJ whole genome shotgun (WGS) entry which is preliminary data.</text>
</comment>
<organism evidence="2 3">
    <name type="scientific">Anaerostipes hominis</name>
    <name type="common">ex Liu et al. 2021</name>
    <dbReference type="NCBI Taxonomy" id="2763018"/>
    <lineage>
        <taxon>Bacteria</taxon>
        <taxon>Bacillati</taxon>
        <taxon>Bacillota</taxon>
        <taxon>Clostridia</taxon>
        <taxon>Lachnospirales</taxon>
        <taxon>Lachnospiraceae</taxon>
        <taxon>Anaerostipes</taxon>
    </lineage>
</organism>